<dbReference type="InterPro" id="IPR029002">
    <property type="entry name" value="PLPC/GPLD1"/>
</dbReference>
<evidence type="ECO:0000313" key="12">
    <source>
        <dbReference type="Proteomes" id="UP001071230"/>
    </source>
</evidence>
<dbReference type="EMBL" id="LR746496">
    <property type="protein sequence ID" value="CAA7600389.1"/>
    <property type="molecule type" value="Genomic_DNA"/>
</dbReference>
<organism evidence="10">
    <name type="scientific">Acididesulfobacillus acetoxydans</name>
    <dbReference type="NCBI Taxonomy" id="1561005"/>
    <lineage>
        <taxon>Bacteria</taxon>
        <taxon>Bacillati</taxon>
        <taxon>Bacillota</taxon>
        <taxon>Clostridia</taxon>
        <taxon>Eubacteriales</taxon>
        <taxon>Peptococcaceae</taxon>
        <taxon>Acididesulfobacillus</taxon>
    </lineage>
</organism>
<accession>A0A8S0W756</accession>
<reference evidence="10" key="2">
    <citation type="submission" date="2020-01" db="EMBL/GenBank/DDBJ databases">
        <authorList>
            <person name="Hornung B."/>
        </authorList>
    </citation>
    <scope>NUCLEOTIDE SEQUENCE</scope>
    <source>
        <strain evidence="10">PacBioINE</strain>
    </source>
</reference>
<dbReference type="InterPro" id="IPR008947">
    <property type="entry name" value="PLipase_C/P1_nuclease_dom_sf"/>
</dbReference>
<evidence type="ECO:0000256" key="6">
    <source>
        <dbReference type="ARBA" id="ARBA00022801"/>
    </source>
</evidence>
<dbReference type="Gene3D" id="1.10.575.10">
    <property type="entry name" value="P1 Nuclease"/>
    <property type="match status" value="1"/>
</dbReference>
<dbReference type="KEGG" id="aacx:DEACI_1042"/>
<keyword evidence="12" id="KW-1185">Reference proteome</keyword>
<gene>
    <name evidence="10" type="ORF">DEACI_1042</name>
    <name evidence="11" type="ORF">DEACI_2383</name>
</gene>
<dbReference type="CDD" id="cd11009">
    <property type="entry name" value="Zn_dep_PLPC"/>
    <property type="match status" value="1"/>
</dbReference>
<protein>
    <recommendedName>
        <fullName evidence="2">Phospholipase C</fullName>
        <ecNumber evidence="1">3.1.4.3</ecNumber>
    </recommendedName>
    <alternativeName>
        <fullName evidence="8">Phosphatidylcholine cholinephosphohydrolase</fullName>
    </alternativeName>
</protein>
<dbReference type="AlphaFoldDB" id="A0A8S0W756"/>
<evidence type="ECO:0000256" key="8">
    <source>
        <dbReference type="ARBA" id="ARBA00031285"/>
    </source>
</evidence>
<keyword evidence="4" id="KW-0479">Metal-binding</keyword>
<dbReference type="Proteomes" id="UP001071230">
    <property type="component" value="Unassembled WGS sequence"/>
</dbReference>
<evidence type="ECO:0000256" key="3">
    <source>
        <dbReference type="ARBA" id="ARBA00022525"/>
    </source>
</evidence>
<evidence type="ECO:0000313" key="11">
    <source>
        <dbReference type="EMBL" id="CEJ07911.1"/>
    </source>
</evidence>
<evidence type="ECO:0000256" key="5">
    <source>
        <dbReference type="ARBA" id="ARBA00022729"/>
    </source>
</evidence>
<evidence type="ECO:0000313" key="10">
    <source>
        <dbReference type="EMBL" id="CAA7600389.1"/>
    </source>
</evidence>
<dbReference type="EMBL" id="CDGJ01000068">
    <property type="protein sequence ID" value="CEJ07911.1"/>
    <property type="molecule type" value="Genomic_DNA"/>
</dbReference>
<keyword evidence="7" id="KW-0862">Zinc</keyword>
<evidence type="ECO:0000256" key="4">
    <source>
        <dbReference type="ARBA" id="ARBA00022723"/>
    </source>
</evidence>
<evidence type="ECO:0000256" key="7">
    <source>
        <dbReference type="ARBA" id="ARBA00022833"/>
    </source>
</evidence>
<reference evidence="11" key="1">
    <citation type="submission" date="2014-11" db="EMBL/GenBank/DDBJ databases">
        <authorList>
            <person name="Hornung B.V."/>
        </authorList>
    </citation>
    <scope>NUCLEOTIDE SEQUENCE</scope>
    <source>
        <strain evidence="11">INE</strain>
    </source>
</reference>
<keyword evidence="5" id="KW-0732">Signal</keyword>
<dbReference type="EC" id="3.1.4.3" evidence="1"/>
<dbReference type="RefSeq" id="WP_240984072.1">
    <property type="nucleotide sequence ID" value="NZ_CDGJ01000068.1"/>
</dbReference>
<keyword evidence="6 10" id="KW-0378">Hydrolase</keyword>
<dbReference type="PROSITE" id="PS51346">
    <property type="entry name" value="PROKAR_ZN_DEPEND_PLPC_2"/>
    <property type="match status" value="1"/>
</dbReference>
<dbReference type="SMART" id="SM00770">
    <property type="entry name" value="Zn_dep_PLPC"/>
    <property type="match status" value="1"/>
</dbReference>
<keyword evidence="3" id="KW-0964">Secreted</keyword>
<name>A0A8S0W756_9FIRM</name>
<feature type="domain" description="Zn-dependent PLC" evidence="9">
    <location>
        <begin position="20"/>
        <end position="237"/>
    </location>
</feature>
<evidence type="ECO:0000256" key="1">
    <source>
        <dbReference type="ARBA" id="ARBA00012018"/>
    </source>
</evidence>
<dbReference type="SUPFAM" id="SSF48537">
    <property type="entry name" value="Phospholipase C/P1 nuclease"/>
    <property type="match status" value="1"/>
</dbReference>
<evidence type="ECO:0000259" key="9">
    <source>
        <dbReference type="PROSITE" id="PS51346"/>
    </source>
</evidence>
<dbReference type="Proteomes" id="UP000836597">
    <property type="component" value="Chromosome"/>
</dbReference>
<evidence type="ECO:0000256" key="2">
    <source>
        <dbReference type="ARBA" id="ARBA00018391"/>
    </source>
</evidence>
<dbReference type="GO" id="GO:0008270">
    <property type="term" value="F:zinc ion binding"/>
    <property type="evidence" value="ECO:0007669"/>
    <property type="project" value="InterPro"/>
</dbReference>
<proteinExistence type="predicted"/>
<sequence length="237" mass="26942">MKQEILGQTIGRLTKMFLAPIGPLQYLFDTPGVTHVHCLEQAYDVLTRDGKADVATFFRPYHASLGKGLLWADRGWKNVHHFYSKPGKGASILWPGATAECQYYYNRALTFMDKDVFKGMFFLGAALHLIQDMCVPHHSVGMIFNGHQEFEKWAARHWSEFPLLESGSYPNFSHPSQWVEYNAKISRAYYSRVSWEQGNPEPSYTEAARKLIPLTIGTTAGFLDFVRKKLTGVTLSL</sequence>
<dbReference type="Pfam" id="PF00882">
    <property type="entry name" value="Zn_dep_PLPC"/>
    <property type="match status" value="1"/>
</dbReference>
<dbReference type="InterPro" id="IPR001531">
    <property type="entry name" value="Zn_PLipaseC"/>
</dbReference>
<dbReference type="GO" id="GO:0034480">
    <property type="term" value="F:phosphatidylcholine phospholipase C activity"/>
    <property type="evidence" value="ECO:0007669"/>
    <property type="project" value="UniProtKB-EC"/>
</dbReference>